<dbReference type="InterPro" id="IPR017850">
    <property type="entry name" value="Alkaline_phosphatase_core_sf"/>
</dbReference>
<name>A0A2U2CEW4_9RHOB</name>
<comment type="caution">
    <text evidence="4">The sequence shown here is derived from an EMBL/GenBank/DDBJ whole genome shotgun (WGS) entry which is preliminary data.</text>
</comment>
<dbReference type="InterPro" id="IPR000917">
    <property type="entry name" value="Sulfatase_N"/>
</dbReference>
<dbReference type="FunFam" id="3.40.720.10:FF:000062">
    <property type="entry name" value="Probable sulfatase"/>
    <property type="match status" value="1"/>
</dbReference>
<evidence type="ECO:0000313" key="5">
    <source>
        <dbReference type="Proteomes" id="UP000244940"/>
    </source>
</evidence>
<dbReference type="EMBL" id="QEYD01000003">
    <property type="protein sequence ID" value="PWE30392.1"/>
    <property type="molecule type" value="Genomic_DNA"/>
</dbReference>
<reference evidence="4 5" key="1">
    <citation type="submission" date="2018-05" db="EMBL/GenBank/DDBJ databases">
        <title>Pararhodobacter marina sp. nov., isolated from deep-sea water of the Indian Ocean.</title>
        <authorList>
            <person name="Lai Q.Sr."/>
            <person name="Liu X."/>
            <person name="Shao Z."/>
        </authorList>
    </citation>
    <scope>NUCLEOTIDE SEQUENCE [LARGE SCALE GENOMIC DNA]</scope>
    <source>
        <strain evidence="4 5">CIC4N-9</strain>
    </source>
</reference>
<dbReference type="SUPFAM" id="SSF53649">
    <property type="entry name" value="Alkaline phosphatase-like"/>
    <property type="match status" value="1"/>
</dbReference>
<evidence type="ECO:0000256" key="2">
    <source>
        <dbReference type="ARBA" id="ARBA00022801"/>
    </source>
</evidence>
<dbReference type="PANTHER" id="PTHR45953">
    <property type="entry name" value="IDURONATE 2-SULFATASE"/>
    <property type="match status" value="1"/>
</dbReference>
<evidence type="ECO:0000313" key="4">
    <source>
        <dbReference type="EMBL" id="PWE30392.1"/>
    </source>
</evidence>
<dbReference type="Proteomes" id="UP000244940">
    <property type="component" value="Unassembled WGS sequence"/>
</dbReference>
<keyword evidence="5" id="KW-1185">Reference proteome</keyword>
<dbReference type="PANTHER" id="PTHR45953:SF1">
    <property type="entry name" value="IDURONATE 2-SULFATASE"/>
    <property type="match status" value="1"/>
</dbReference>
<dbReference type="OrthoDB" id="9795675at2"/>
<evidence type="ECO:0000259" key="3">
    <source>
        <dbReference type="Pfam" id="PF00884"/>
    </source>
</evidence>
<organism evidence="4 5">
    <name type="scientific">Pararhodobacter marinus</name>
    <dbReference type="NCBI Taxonomy" id="2184063"/>
    <lineage>
        <taxon>Bacteria</taxon>
        <taxon>Pseudomonadati</taxon>
        <taxon>Pseudomonadota</taxon>
        <taxon>Alphaproteobacteria</taxon>
        <taxon>Rhodobacterales</taxon>
        <taxon>Paracoccaceae</taxon>
        <taxon>Pararhodobacter</taxon>
    </lineage>
</organism>
<dbReference type="Pfam" id="PF00884">
    <property type="entry name" value="Sulfatase"/>
    <property type="match status" value="1"/>
</dbReference>
<feature type="domain" description="Sulfatase N-terminal" evidence="3">
    <location>
        <begin position="5"/>
        <end position="390"/>
    </location>
</feature>
<proteinExistence type="predicted"/>
<evidence type="ECO:0000256" key="1">
    <source>
        <dbReference type="ARBA" id="ARBA00022723"/>
    </source>
</evidence>
<dbReference type="AlphaFoldDB" id="A0A2U2CEW4"/>
<dbReference type="GO" id="GO:0008484">
    <property type="term" value="F:sulfuric ester hydrolase activity"/>
    <property type="evidence" value="ECO:0007669"/>
    <property type="project" value="TreeGrafter"/>
</dbReference>
<keyword evidence="2 4" id="KW-0378">Hydrolase</keyword>
<dbReference type="RefSeq" id="WP_109532536.1">
    <property type="nucleotide sequence ID" value="NZ_QEYD01000003.1"/>
</dbReference>
<dbReference type="GeneID" id="94364599"/>
<protein>
    <submittedName>
        <fullName evidence="4">Phosphonate monoester hydrolase</fullName>
    </submittedName>
</protein>
<dbReference type="Gene3D" id="3.40.720.10">
    <property type="entry name" value="Alkaline Phosphatase, subunit A"/>
    <property type="match status" value="1"/>
</dbReference>
<dbReference type="GO" id="GO:0005737">
    <property type="term" value="C:cytoplasm"/>
    <property type="evidence" value="ECO:0007669"/>
    <property type="project" value="TreeGrafter"/>
</dbReference>
<keyword evidence="1" id="KW-0479">Metal-binding</keyword>
<dbReference type="GO" id="GO:0046872">
    <property type="term" value="F:metal ion binding"/>
    <property type="evidence" value="ECO:0007669"/>
    <property type="project" value="UniProtKB-KW"/>
</dbReference>
<gene>
    <name evidence="4" type="ORF">C4N9_06845</name>
</gene>
<accession>A0A2U2CEW4</accession>
<sequence length="564" mass="63467">MAQAKNILFIMFDQLRWDYLSCYGHPHLDTPNIDKLASKGVRFDRAYIQAPICGASRMSTYTGRYVNSHGAGWNNIPLRVGEPTLGDHLRKQGMDCWLIGKTHMAADTEGMERLGIERGTQIGERVAQCGFDVFERDDGMRPEGPDGPYDPGGALTYNEYLRSKGYEGDNPWHDYANSGLDSDGNVLSGWFLKNNSLPANIREEDSETPYMTRRGMEFIENAQGPWCCHLSLIKPHWPYIVPEPYASMYGPQHFLPVVRTEEERDNAHPVLRAMMNGPVSKTFSRMEARDAMLGAYMGLIKQIDDQMGVLFDWLEETGRMKDTMIVLTSDHGDFLGDHWLGEKQFFFDNSTRVPLIVYDPSPEADATRGTVSDALVEQIDLVKTFYEVAGGKVDDIAHQVEGHSLMPILHGQATEQPRAVAICEYDYSATPLRNALNVDVADARAFMATSKRWKLIHFEGGFRPMLFDLEADPQELVDLGDSPDHAAIIAEMYEHLHAWFRRCDQRITKSRAALTQMGTGIQRRGVTIGVYSEDEANPELVTKYLGRKARPWQEVVAAQSGAAE</sequence>